<evidence type="ECO:0000256" key="9">
    <source>
        <dbReference type="ARBA" id="ARBA00047407"/>
    </source>
</evidence>
<evidence type="ECO:0000313" key="12">
    <source>
        <dbReference type="EMBL" id="SFC50369.1"/>
    </source>
</evidence>
<feature type="active site" description="Charge relay system" evidence="10">
    <location>
        <position position="158"/>
    </location>
</feature>
<dbReference type="PANTHER" id="PTHR11895:SF151">
    <property type="entry name" value="GLUTAMYL-TRNA(GLN) AMIDOTRANSFERASE SUBUNIT A"/>
    <property type="match status" value="1"/>
</dbReference>
<gene>
    <name evidence="10" type="primary">gatA</name>
    <name evidence="12" type="ORF">SAMN05421762_1135</name>
</gene>
<keyword evidence="13" id="KW-1185">Reference proteome</keyword>
<evidence type="ECO:0000256" key="4">
    <source>
        <dbReference type="ARBA" id="ARBA00014428"/>
    </source>
</evidence>
<evidence type="ECO:0000256" key="6">
    <source>
        <dbReference type="ARBA" id="ARBA00022741"/>
    </source>
</evidence>
<dbReference type="SUPFAM" id="SSF75304">
    <property type="entry name" value="Amidase signature (AS) enzymes"/>
    <property type="match status" value="1"/>
</dbReference>
<dbReference type="InterPro" id="IPR004412">
    <property type="entry name" value="GatA"/>
</dbReference>
<dbReference type="InterPro" id="IPR020556">
    <property type="entry name" value="Amidase_CS"/>
</dbReference>
<comment type="function">
    <text evidence="10">Allows the formation of correctly charged Gln-tRNA(Gln) through the transamidation of misacylated Glu-tRNA(Gln) in organisms which lack glutaminyl-tRNA synthetase. The reaction takes place in the presence of glutamine and ATP through an activated gamma-phospho-Glu-tRNA(Gln).</text>
</comment>
<protein>
    <recommendedName>
        <fullName evidence="4 10">Glutamyl-tRNA(Gln) amidotransferase subunit A</fullName>
        <shortName evidence="10">Glu-ADT subunit A</shortName>
        <ecNumber evidence="3 10">6.3.5.7</ecNumber>
    </recommendedName>
</protein>
<dbReference type="STRING" id="517719.SAMN05421762_1135"/>
<organism evidence="12 13">
    <name type="scientific">Pseudooceanicola nitratireducens</name>
    <dbReference type="NCBI Taxonomy" id="517719"/>
    <lineage>
        <taxon>Bacteria</taxon>
        <taxon>Pseudomonadati</taxon>
        <taxon>Pseudomonadota</taxon>
        <taxon>Alphaproteobacteria</taxon>
        <taxon>Rhodobacterales</taxon>
        <taxon>Paracoccaceae</taxon>
        <taxon>Pseudooceanicola</taxon>
    </lineage>
</organism>
<evidence type="ECO:0000256" key="1">
    <source>
        <dbReference type="ARBA" id="ARBA00008069"/>
    </source>
</evidence>
<dbReference type="NCBIfam" id="TIGR00132">
    <property type="entry name" value="gatA"/>
    <property type="match status" value="1"/>
</dbReference>
<dbReference type="Proteomes" id="UP000231644">
    <property type="component" value="Unassembled WGS sequence"/>
</dbReference>
<evidence type="ECO:0000256" key="10">
    <source>
        <dbReference type="HAMAP-Rule" id="MF_00120"/>
    </source>
</evidence>
<evidence type="ECO:0000256" key="3">
    <source>
        <dbReference type="ARBA" id="ARBA00012739"/>
    </source>
</evidence>
<dbReference type="InterPro" id="IPR023631">
    <property type="entry name" value="Amidase_dom"/>
</dbReference>
<keyword evidence="5 10" id="KW-0436">Ligase</keyword>
<comment type="similarity">
    <text evidence="1 10">Belongs to the amidase family. GatA subfamily.</text>
</comment>
<evidence type="ECO:0000259" key="11">
    <source>
        <dbReference type="Pfam" id="PF01425"/>
    </source>
</evidence>
<dbReference type="InterPro" id="IPR036928">
    <property type="entry name" value="AS_sf"/>
</dbReference>
<dbReference type="GO" id="GO:0016740">
    <property type="term" value="F:transferase activity"/>
    <property type="evidence" value="ECO:0007669"/>
    <property type="project" value="UniProtKB-KW"/>
</dbReference>
<keyword evidence="8 10" id="KW-0648">Protein biosynthesis</keyword>
<dbReference type="Gene3D" id="3.90.1300.10">
    <property type="entry name" value="Amidase signature (AS) domain"/>
    <property type="match status" value="1"/>
</dbReference>
<name>A0A1I1JP18_9RHOB</name>
<evidence type="ECO:0000256" key="7">
    <source>
        <dbReference type="ARBA" id="ARBA00022840"/>
    </source>
</evidence>
<dbReference type="InterPro" id="IPR000120">
    <property type="entry name" value="Amidase"/>
</dbReference>
<dbReference type="OrthoDB" id="9811471at2"/>
<dbReference type="RefSeq" id="WP_093452942.1">
    <property type="nucleotide sequence ID" value="NZ_CAXQIN010000067.1"/>
</dbReference>
<evidence type="ECO:0000256" key="8">
    <source>
        <dbReference type="ARBA" id="ARBA00022917"/>
    </source>
</evidence>
<dbReference type="HAMAP" id="MF_00120">
    <property type="entry name" value="GatA"/>
    <property type="match status" value="1"/>
</dbReference>
<keyword evidence="6 10" id="KW-0547">Nucleotide-binding</keyword>
<dbReference type="AlphaFoldDB" id="A0A1I1JP18"/>
<dbReference type="EMBL" id="FOLX01000001">
    <property type="protein sequence ID" value="SFC50369.1"/>
    <property type="molecule type" value="Genomic_DNA"/>
</dbReference>
<dbReference type="PROSITE" id="PS00571">
    <property type="entry name" value="AMIDASES"/>
    <property type="match status" value="1"/>
</dbReference>
<reference evidence="12 13" key="1">
    <citation type="submission" date="2016-10" db="EMBL/GenBank/DDBJ databases">
        <authorList>
            <person name="de Groot N.N."/>
        </authorList>
    </citation>
    <scope>NUCLEOTIDE SEQUENCE [LARGE SCALE GENOMIC DNA]</scope>
    <source>
        <strain evidence="12 13">DSM 29619</strain>
    </source>
</reference>
<comment type="subunit">
    <text evidence="2 10">Heterotrimer of A, B and C subunits.</text>
</comment>
<feature type="domain" description="Amidase" evidence="11">
    <location>
        <begin position="25"/>
        <end position="475"/>
    </location>
</feature>
<proteinExistence type="inferred from homology"/>
<dbReference type="EC" id="6.3.5.7" evidence="3 10"/>
<feature type="active site" description="Acyl-ester intermediate" evidence="10">
    <location>
        <position position="182"/>
    </location>
</feature>
<dbReference type="Pfam" id="PF01425">
    <property type="entry name" value="Amidase"/>
    <property type="match status" value="1"/>
</dbReference>
<sequence length="495" mass="52491">MSDLTKLTIAGARDALRKGDVTSLELTEACLSAIDGADALNAFVHKTPEIARERAKAADARIKAGDAPDMCGIPVGIKDLFCTKGVDSQAASRILEGFKPEYESTVSQNLVDAGAVMLGKLNMDEFAMGSSNETSAYGNAVNPWRREGDDTQLTPGGSSGGSAAAVAADLCLAATGTDTGGSIRQPAAFTGTVGIKPTYGRCSRWGVVAFASSLDQAGPMTKDVRDAAIMLQAMCSHDAKDSTSVDFPVPDFEAALTGDIKGKTIGIPKEYHMDGMPQEIEDLWTRGKEMLADAGAKIVDISLPHTKYALPAYYVIAPAEASSNLARYDGVRFGHRAKLAQGDGITEMYEKTRAEGFGAEVQRRVMVGTYVLSAGFYDAYYNRARKVRALIKKDFEDVFAQGVDAILTPATPSSAFGLGEMKDADPVKMYLNDVFTVTVNLAGLPGIAVPAGLDSKGLPLGLQLIGRPWEEGDLLNTAYALEKAAGFVAKPAKWW</sequence>
<keyword evidence="7 10" id="KW-0067">ATP-binding</keyword>
<evidence type="ECO:0000313" key="13">
    <source>
        <dbReference type="Proteomes" id="UP000231644"/>
    </source>
</evidence>
<accession>A0A1I1JP18</accession>
<keyword evidence="12" id="KW-0808">Transferase</keyword>
<evidence type="ECO:0000256" key="5">
    <source>
        <dbReference type="ARBA" id="ARBA00022598"/>
    </source>
</evidence>
<dbReference type="GO" id="GO:0005524">
    <property type="term" value="F:ATP binding"/>
    <property type="evidence" value="ECO:0007669"/>
    <property type="project" value="UniProtKB-KW"/>
</dbReference>
<dbReference type="GO" id="GO:0006412">
    <property type="term" value="P:translation"/>
    <property type="evidence" value="ECO:0007669"/>
    <property type="project" value="UniProtKB-UniRule"/>
</dbReference>
<dbReference type="GO" id="GO:0050567">
    <property type="term" value="F:glutaminyl-tRNA synthase (glutamine-hydrolyzing) activity"/>
    <property type="evidence" value="ECO:0007669"/>
    <property type="project" value="UniProtKB-UniRule"/>
</dbReference>
<evidence type="ECO:0000256" key="2">
    <source>
        <dbReference type="ARBA" id="ARBA00011123"/>
    </source>
</evidence>
<feature type="active site" description="Charge relay system" evidence="10">
    <location>
        <position position="78"/>
    </location>
</feature>
<dbReference type="GO" id="GO:0030956">
    <property type="term" value="C:glutamyl-tRNA(Gln) amidotransferase complex"/>
    <property type="evidence" value="ECO:0007669"/>
    <property type="project" value="InterPro"/>
</dbReference>
<comment type="catalytic activity">
    <reaction evidence="9 10">
        <text>L-glutamyl-tRNA(Gln) + L-glutamine + ATP + H2O = L-glutaminyl-tRNA(Gln) + L-glutamate + ADP + phosphate + H(+)</text>
        <dbReference type="Rhea" id="RHEA:17521"/>
        <dbReference type="Rhea" id="RHEA-COMP:9681"/>
        <dbReference type="Rhea" id="RHEA-COMP:9684"/>
        <dbReference type="ChEBI" id="CHEBI:15377"/>
        <dbReference type="ChEBI" id="CHEBI:15378"/>
        <dbReference type="ChEBI" id="CHEBI:29985"/>
        <dbReference type="ChEBI" id="CHEBI:30616"/>
        <dbReference type="ChEBI" id="CHEBI:43474"/>
        <dbReference type="ChEBI" id="CHEBI:58359"/>
        <dbReference type="ChEBI" id="CHEBI:78520"/>
        <dbReference type="ChEBI" id="CHEBI:78521"/>
        <dbReference type="ChEBI" id="CHEBI:456216"/>
        <dbReference type="EC" id="6.3.5.7"/>
    </reaction>
</comment>
<dbReference type="PANTHER" id="PTHR11895">
    <property type="entry name" value="TRANSAMIDASE"/>
    <property type="match status" value="1"/>
</dbReference>